<organism evidence="1 2">
    <name type="scientific">Araneus ventricosus</name>
    <name type="common">Orbweaver spider</name>
    <name type="synonym">Epeira ventricosa</name>
    <dbReference type="NCBI Taxonomy" id="182803"/>
    <lineage>
        <taxon>Eukaryota</taxon>
        <taxon>Metazoa</taxon>
        <taxon>Ecdysozoa</taxon>
        <taxon>Arthropoda</taxon>
        <taxon>Chelicerata</taxon>
        <taxon>Arachnida</taxon>
        <taxon>Araneae</taxon>
        <taxon>Araneomorphae</taxon>
        <taxon>Entelegynae</taxon>
        <taxon>Araneoidea</taxon>
        <taxon>Araneidae</taxon>
        <taxon>Araneus</taxon>
    </lineage>
</organism>
<evidence type="ECO:0000313" key="1">
    <source>
        <dbReference type="EMBL" id="GBM09917.1"/>
    </source>
</evidence>
<dbReference type="AlphaFoldDB" id="A0A4Y2D1D8"/>
<reference evidence="1 2" key="1">
    <citation type="journal article" date="2019" name="Sci. Rep.">
        <title>Orb-weaving spider Araneus ventricosus genome elucidates the spidroin gene catalogue.</title>
        <authorList>
            <person name="Kono N."/>
            <person name="Nakamura H."/>
            <person name="Ohtoshi R."/>
            <person name="Moran D.A.P."/>
            <person name="Shinohara A."/>
            <person name="Yoshida Y."/>
            <person name="Fujiwara M."/>
            <person name="Mori M."/>
            <person name="Tomita M."/>
            <person name="Arakawa K."/>
        </authorList>
    </citation>
    <scope>NUCLEOTIDE SEQUENCE [LARGE SCALE GENOMIC DNA]</scope>
</reference>
<dbReference type="Proteomes" id="UP000499080">
    <property type="component" value="Unassembled WGS sequence"/>
</dbReference>
<keyword evidence="2" id="KW-1185">Reference proteome</keyword>
<accession>A0A4Y2D1D8</accession>
<gene>
    <name evidence="1" type="ORF">AVEN_86805_1</name>
</gene>
<comment type="caution">
    <text evidence="1">The sequence shown here is derived from an EMBL/GenBank/DDBJ whole genome shotgun (WGS) entry which is preliminary data.</text>
</comment>
<name>A0A4Y2D1D8_ARAVE</name>
<dbReference type="EMBL" id="BGPR01000278">
    <property type="protein sequence ID" value="GBM09917.1"/>
    <property type="molecule type" value="Genomic_DNA"/>
</dbReference>
<sequence length="96" mass="10769">MNPSALVQFARASLLNKFIEELLYKSRRPSGSAAGSEARKPIWLRGSIFGLQFHPFTGDRRLLHKTHSSRDGCGLLSHQNECLRTSMRINGTCARI</sequence>
<evidence type="ECO:0000313" key="2">
    <source>
        <dbReference type="Proteomes" id="UP000499080"/>
    </source>
</evidence>
<protein>
    <submittedName>
        <fullName evidence="1">Uncharacterized protein</fullName>
    </submittedName>
</protein>
<proteinExistence type="predicted"/>